<keyword evidence="19" id="KW-1185">Reference proteome</keyword>
<dbReference type="InterPro" id="IPR000246">
    <property type="entry name" value="Peptidase_T2"/>
</dbReference>
<comment type="function">
    <text evidence="9">Cleaves the GlcNAc-Asn bond which joins oligosaccharides to the peptide of asparagine-linked glycoproteins.</text>
</comment>
<evidence type="ECO:0000313" key="19">
    <source>
        <dbReference type="Proteomes" id="UP001652680"/>
    </source>
</evidence>
<feature type="site" description="Cleavage; by autolysis" evidence="16">
    <location>
        <begin position="251"/>
        <end position="252"/>
    </location>
</feature>
<dbReference type="GO" id="GO:0008233">
    <property type="term" value="F:peptidase activity"/>
    <property type="evidence" value="ECO:0007669"/>
    <property type="project" value="UniProtKB-KW"/>
</dbReference>
<evidence type="ECO:0000256" key="15">
    <source>
        <dbReference type="PIRSR" id="PIRSR600246-2"/>
    </source>
</evidence>
<comment type="catalytic activity">
    <reaction evidence="8">
        <text>N(4)-(beta-N-acetyl-D-glucosaminyl)-L-asparagine + H2O = N-acetyl-beta-D-glucosaminylamine + L-aspartate + H(+)</text>
        <dbReference type="Rhea" id="RHEA:11544"/>
        <dbReference type="ChEBI" id="CHEBI:15377"/>
        <dbReference type="ChEBI" id="CHEBI:15378"/>
        <dbReference type="ChEBI" id="CHEBI:15947"/>
        <dbReference type="ChEBI" id="CHEBI:29991"/>
        <dbReference type="ChEBI" id="CHEBI:58080"/>
        <dbReference type="EC" id="3.5.1.26"/>
    </reaction>
</comment>
<keyword evidence="6" id="KW-0068">Autocatalytic cleavage</keyword>
<dbReference type="Proteomes" id="UP001652680">
    <property type="component" value="Unassembled WGS sequence"/>
</dbReference>
<reference evidence="20" key="2">
    <citation type="submission" date="2025-04" db="UniProtKB">
        <authorList>
            <consortium name="RefSeq"/>
        </authorList>
    </citation>
    <scope>IDENTIFICATION</scope>
</reference>
<evidence type="ECO:0000256" key="17">
    <source>
        <dbReference type="SAM" id="SignalP"/>
    </source>
</evidence>
<feature type="binding site" evidence="15">
    <location>
        <begin position="280"/>
        <end position="283"/>
    </location>
    <ligand>
        <name>substrate</name>
    </ligand>
</feature>
<dbReference type="SUPFAM" id="SSF56235">
    <property type="entry name" value="N-terminal nucleophile aminohydrolases (Ntn hydrolases)"/>
    <property type="match status" value="1"/>
</dbReference>
<evidence type="ECO:0000256" key="11">
    <source>
        <dbReference type="ARBA" id="ARBA00078726"/>
    </source>
</evidence>
<evidence type="ECO:0000256" key="2">
    <source>
        <dbReference type="ARBA" id="ARBA00011601"/>
    </source>
</evidence>
<dbReference type="GeneID" id="108040827"/>
<dbReference type="OrthoDB" id="188713at2759"/>
<feature type="active site" description="Nucleophile" evidence="14">
    <location>
        <position position="252"/>
    </location>
</feature>
<evidence type="ECO:0000256" key="7">
    <source>
        <dbReference type="ARBA" id="ARBA00023157"/>
    </source>
</evidence>
<sequence length="402" mass="43247">MRTQLKGSLWVLCLASMAFSSLAVTTSSKPTLASAFGSKTTSPAVSDALKANKTSPGRSTPGELLPMVINTWNFTAANVLAWRILKQSKGGLRQTRNAVVEGCSKCEKLQCDRTVGYGGSPDESGETTLDAMVMDGSTLDVGAVAGLRRIKDAIKVARHVLEHTQHTMLVGDAASAFANAMGFESESLVTPESKDMWLQWTAENCQPNFWWNVYPDPKVSCGPYKPRPTPLTRWKEDRARNEYEIGRKNHDTIGMIAIDVESNIHAGTSTNGARHKIPGRVGDSPIPGAGAYADNEVGAAVATGDGDVMMRFLPALLAVEAMRLGKPPAEAAEVGLRRILKHYKDFMGAVIAVDRLGNYAAACYGLEEFPFIVSSPVSPDKPTRLETVKCIAGPEKVNIVPL</sequence>
<evidence type="ECO:0000256" key="9">
    <source>
        <dbReference type="ARBA" id="ARBA00053295"/>
    </source>
</evidence>
<feature type="signal peptide" evidence="17">
    <location>
        <begin position="1"/>
        <end position="23"/>
    </location>
</feature>
<reference evidence="18" key="3">
    <citation type="submission" date="2025-05" db="UniProtKB">
        <authorList>
            <consortium name="EnsemblMetazoa"/>
        </authorList>
    </citation>
    <scope>IDENTIFICATION</scope>
</reference>
<dbReference type="GO" id="GO:0003948">
    <property type="term" value="F:N4-(beta-N-acetylglucosaminyl)-L-asparaginase activity"/>
    <property type="evidence" value="ECO:0007669"/>
    <property type="project" value="UniProtKB-EC"/>
</dbReference>
<evidence type="ECO:0000256" key="8">
    <source>
        <dbReference type="ARBA" id="ARBA00050421"/>
    </source>
</evidence>
<dbReference type="AlphaFoldDB" id="A0A6P4EL27"/>
<evidence type="ECO:0000313" key="20">
    <source>
        <dbReference type="RefSeq" id="XP_016973946.1"/>
    </source>
</evidence>
<evidence type="ECO:0000256" key="5">
    <source>
        <dbReference type="ARBA" id="ARBA00022801"/>
    </source>
</evidence>
<dbReference type="CDD" id="cd04513">
    <property type="entry name" value="Glycosylasparaginase"/>
    <property type="match status" value="1"/>
</dbReference>
<keyword evidence="7" id="KW-1015">Disulfide bond</keyword>
<evidence type="ECO:0000256" key="12">
    <source>
        <dbReference type="ARBA" id="ARBA00079301"/>
    </source>
</evidence>
<accession>A0A6P4EL27</accession>
<dbReference type="EC" id="3.5.1.26" evidence="10"/>
<dbReference type="GO" id="GO:0006508">
    <property type="term" value="P:proteolysis"/>
    <property type="evidence" value="ECO:0007669"/>
    <property type="project" value="UniProtKB-KW"/>
</dbReference>
<protein>
    <recommendedName>
        <fullName evidence="10">N(4)-(beta-N-acetylglucosaminyl)-L-asparaginase</fullName>
        <ecNumber evidence="10">3.5.1.26</ecNumber>
    </recommendedName>
    <alternativeName>
        <fullName evidence="12">Aspartylglucosaminidase</fullName>
    </alternativeName>
    <alternativeName>
        <fullName evidence="11">Glycosylasparaginase</fullName>
    </alternativeName>
    <alternativeName>
        <fullName evidence="13">N4-(N-acetyl-beta-glucosaminyl)-L-asparagine amidase</fullName>
    </alternativeName>
</protein>
<evidence type="ECO:0000256" key="4">
    <source>
        <dbReference type="ARBA" id="ARBA00022729"/>
    </source>
</evidence>
<evidence type="ECO:0000256" key="14">
    <source>
        <dbReference type="PIRSR" id="PIRSR600246-1"/>
    </source>
</evidence>
<dbReference type="PANTHER" id="PTHR10188">
    <property type="entry name" value="L-ASPARAGINASE"/>
    <property type="match status" value="1"/>
</dbReference>
<evidence type="ECO:0000256" key="10">
    <source>
        <dbReference type="ARBA" id="ARBA00066729"/>
    </source>
</evidence>
<dbReference type="Pfam" id="PF01112">
    <property type="entry name" value="Asparaginase_2"/>
    <property type="match status" value="1"/>
</dbReference>
<dbReference type="Gene3D" id="3.60.20.30">
    <property type="entry name" value="(Glycosyl)asparaginase"/>
    <property type="match status" value="1"/>
</dbReference>
<dbReference type="EnsemblMetazoa" id="XM_017118457.2">
    <property type="protein sequence ID" value="XP_016973946.1"/>
    <property type="gene ID" value="LOC108040827"/>
</dbReference>
<feature type="binding site" evidence="15">
    <location>
        <begin position="303"/>
        <end position="306"/>
    </location>
    <ligand>
        <name>substrate</name>
    </ligand>
</feature>
<dbReference type="OMA" id="YKPIINI"/>
<keyword evidence="3" id="KW-0645">Protease</keyword>
<keyword evidence="5" id="KW-0378">Hydrolase</keyword>
<organism evidence="20">
    <name type="scientific">Drosophila rhopaloa</name>
    <name type="common">Fruit fly</name>
    <dbReference type="NCBI Taxonomy" id="1041015"/>
    <lineage>
        <taxon>Eukaryota</taxon>
        <taxon>Metazoa</taxon>
        <taxon>Ecdysozoa</taxon>
        <taxon>Arthropoda</taxon>
        <taxon>Hexapoda</taxon>
        <taxon>Insecta</taxon>
        <taxon>Pterygota</taxon>
        <taxon>Neoptera</taxon>
        <taxon>Endopterygota</taxon>
        <taxon>Diptera</taxon>
        <taxon>Brachycera</taxon>
        <taxon>Muscomorpha</taxon>
        <taxon>Ephydroidea</taxon>
        <taxon>Drosophilidae</taxon>
        <taxon>Drosophila</taxon>
        <taxon>Sophophora</taxon>
    </lineage>
</organism>
<evidence type="ECO:0000313" key="18">
    <source>
        <dbReference type="EnsemblMetazoa" id="XP_016973946.1"/>
    </source>
</evidence>
<feature type="chain" id="PRO_5027680119" description="N(4)-(beta-N-acetylglucosaminyl)-L-asparaginase" evidence="17">
    <location>
        <begin position="24"/>
        <end position="402"/>
    </location>
</feature>
<dbReference type="InterPro" id="IPR029055">
    <property type="entry name" value="Ntn_hydrolases_N"/>
</dbReference>
<dbReference type="RefSeq" id="XP_016973946.1">
    <property type="nucleotide sequence ID" value="XM_017118457.1"/>
</dbReference>
<evidence type="ECO:0000256" key="16">
    <source>
        <dbReference type="PIRSR" id="PIRSR600246-3"/>
    </source>
</evidence>
<dbReference type="FunFam" id="3.60.20.30:FF:000003">
    <property type="entry name" value="N(4)-(Beta-N-acetylglucosaminyl)-L-asparaginase isoform X1"/>
    <property type="match status" value="1"/>
</dbReference>
<evidence type="ECO:0000256" key="6">
    <source>
        <dbReference type="ARBA" id="ARBA00022813"/>
    </source>
</evidence>
<evidence type="ECO:0000256" key="1">
    <source>
        <dbReference type="ARBA" id="ARBA00010872"/>
    </source>
</evidence>
<keyword evidence="4 17" id="KW-0732">Signal</keyword>
<dbReference type="GO" id="GO:0005764">
    <property type="term" value="C:lysosome"/>
    <property type="evidence" value="ECO:0007669"/>
    <property type="project" value="TreeGrafter"/>
</dbReference>
<name>A0A6P4EL27_DRORH</name>
<gene>
    <name evidence="20" type="primary">LOC108040827</name>
    <name evidence="18" type="synonym">108040827</name>
</gene>
<comment type="similarity">
    <text evidence="1">Belongs to the Ntn-hydrolase family.</text>
</comment>
<reference evidence="19" key="1">
    <citation type="journal article" date="2021" name="Elife">
        <title>Highly contiguous assemblies of 101 drosophilid genomes.</title>
        <authorList>
            <person name="Kim B.Y."/>
            <person name="Wang J.R."/>
            <person name="Miller D.E."/>
            <person name="Barmina O."/>
            <person name="Delaney E."/>
            <person name="Thompson A."/>
            <person name="Comeault A.A."/>
            <person name="Peede D."/>
            <person name="D'Agostino E.R."/>
            <person name="Pelaez J."/>
            <person name="Aguilar J.M."/>
            <person name="Haji D."/>
            <person name="Matsunaga T."/>
            <person name="Armstrong E.E."/>
            <person name="Zych M."/>
            <person name="Ogawa Y."/>
            <person name="Stamenkovic-Radak M."/>
            <person name="Jelic M."/>
            <person name="Veselinovic M.S."/>
            <person name="Tanaskovic M."/>
            <person name="Eric P."/>
            <person name="Gao J.J."/>
            <person name="Katoh T.K."/>
            <person name="Toda M.J."/>
            <person name="Watabe H."/>
            <person name="Watada M."/>
            <person name="Davis J.S."/>
            <person name="Moyle L.C."/>
            <person name="Manoli G."/>
            <person name="Bertolini E."/>
            <person name="Kostal V."/>
            <person name="Hawley R.S."/>
            <person name="Takahashi A."/>
            <person name="Jones C.D."/>
            <person name="Price D.K."/>
            <person name="Whiteman N."/>
            <person name="Kopp A."/>
            <person name="Matute D.R."/>
            <person name="Petrov D.A."/>
        </authorList>
    </citation>
    <scope>NUCLEOTIDE SEQUENCE [LARGE SCALE GENOMIC DNA]</scope>
</reference>
<comment type="subunit">
    <text evidence="2">Heterotetramer of two alpha and two beta chains arranged as a dimer of alpha/beta heterodimers.</text>
</comment>
<dbReference type="PANTHER" id="PTHR10188:SF6">
    <property type="entry name" value="N(4)-(BETA-N-ACETYLGLUCOSAMINYL)-L-ASPARAGINASE"/>
    <property type="match status" value="1"/>
</dbReference>
<evidence type="ECO:0000256" key="13">
    <source>
        <dbReference type="ARBA" id="ARBA00080645"/>
    </source>
</evidence>
<evidence type="ECO:0000256" key="3">
    <source>
        <dbReference type="ARBA" id="ARBA00022670"/>
    </source>
</evidence>
<proteinExistence type="inferred from homology"/>